<protein>
    <recommendedName>
        <fullName evidence="2">Peptidase M11 gametolysin domain-containing protein</fullName>
    </recommendedName>
</protein>
<feature type="signal peptide" evidence="1">
    <location>
        <begin position="1"/>
        <end position="17"/>
    </location>
</feature>
<comment type="caution">
    <text evidence="3">The sequence shown here is derived from an EMBL/GenBank/DDBJ whole genome shotgun (WGS) entry which is preliminary data.</text>
</comment>
<name>A0ABD3QMF3_9STRA</name>
<keyword evidence="1" id="KW-0732">Signal</keyword>
<reference evidence="3 4" key="1">
    <citation type="submission" date="2024-10" db="EMBL/GenBank/DDBJ databases">
        <title>Updated reference genomes for cyclostephanoid diatoms.</title>
        <authorList>
            <person name="Roberts W.R."/>
            <person name="Alverson A.J."/>
        </authorList>
    </citation>
    <scope>NUCLEOTIDE SEQUENCE [LARGE SCALE GENOMIC DNA]</scope>
    <source>
        <strain evidence="3 4">AJA010-31</strain>
    </source>
</reference>
<dbReference type="InterPro" id="IPR008752">
    <property type="entry name" value="Peptidase_M11"/>
</dbReference>
<dbReference type="EMBL" id="JALLPJ020000131">
    <property type="protein sequence ID" value="KAL3801567.1"/>
    <property type="molecule type" value="Genomic_DNA"/>
</dbReference>
<gene>
    <name evidence="3" type="ORF">ACHAWO_001372</name>
</gene>
<evidence type="ECO:0000256" key="1">
    <source>
        <dbReference type="SAM" id="SignalP"/>
    </source>
</evidence>
<dbReference type="Pfam" id="PF05548">
    <property type="entry name" value="Peptidase_M11"/>
    <property type="match status" value="1"/>
</dbReference>
<evidence type="ECO:0000313" key="4">
    <source>
        <dbReference type="Proteomes" id="UP001530400"/>
    </source>
</evidence>
<proteinExistence type="predicted"/>
<organism evidence="3 4">
    <name type="scientific">Cyclotella atomus</name>
    <dbReference type="NCBI Taxonomy" id="382360"/>
    <lineage>
        <taxon>Eukaryota</taxon>
        <taxon>Sar</taxon>
        <taxon>Stramenopiles</taxon>
        <taxon>Ochrophyta</taxon>
        <taxon>Bacillariophyta</taxon>
        <taxon>Coscinodiscophyceae</taxon>
        <taxon>Thalassiosirophycidae</taxon>
        <taxon>Stephanodiscales</taxon>
        <taxon>Stephanodiscaceae</taxon>
        <taxon>Cyclotella</taxon>
    </lineage>
</organism>
<dbReference type="AlphaFoldDB" id="A0ABD3QMF3"/>
<keyword evidence="4" id="KW-1185">Reference proteome</keyword>
<dbReference type="Proteomes" id="UP001530400">
    <property type="component" value="Unassembled WGS sequence"/>
</dbReference>
<feature type="chain" id="PRO_5044868770" description="Peptidase M11 gametolysin domain-containing protein" evidence="1">
    <location>
        <begin position="18"/>
        <end position="497"/>
    </location>
</feature>
<evidence type="ECO:0000313" key="3">
    <source>
        <dbReference type="EMBL" id="KAL3801567.1"/>
    </source>
</evidence>
<evidence type="ECO:0000259" key="2">
    <source>
        <dbReference type="Pfam" id="PF05548"/>
    </source>
</evidence>
<accession>A0ABD3QMF3</accession>
<dbReference type="SUPFAM" id="SSF55486">
    <property type="entry name" value="Metalloproteases ('zincins'), catalytic domain"/>
    <property type="match status" value="1"/>
</dbReference>
<feature type="domain" description="Peptidase M11 gametolysin" evidence="2">
    <location>
        <begin position="256"/>
        <end position="339"/>
    </location>
</feature>
<sequence>MTLIATSFILLAAAVQATNLRALTVPHECTINAIALLQIPGEAPLANEVEYGCDDGSGLFSPLHLDEIQQKSLQGLAANGQVHYGKSKINVHGATITTPSGKPISAEAKNKENAFNKFISAELDNIENALRRRTNSKASKRHFLLFRVTDSEGRVIDDSPDVMSDNVFGTNGDQINLKTQLAACSAGQYIVIPGARPPFDISDLQSARGVIDIELDISLHNSRADVRNAAISKAQEVMALKFNFSDTTSLTTYADHTLFSLENCYKDCGWAAYASIGGYYQGSYYSMAGIQMHEHGHNLGLPHSGGLDGLAYTDHTCSMGNPLYGDDLGQMCFNPAKLWQLQHFPHPWTVKRGWYNSTEDFFTVDTSSGSQVYEMIGIGEYRFQQESSRKAVALRIIVPGGRDQYIAFNSAKGANTQNVEADNLVTIVEWNTTSGYSPSSLKGYIAQGETFLLGHGLTVTAQCINTSLTPSVACVCVKESSQTCPSDCACTAPMHHK</sequence>